<feature type="coiled-coil region" evidence="3">
    <location>
        <begin position="68"/>
        <end position="113"/>
    </location>
</feature>
<reference evidence="4 5" key="1">
    <citation type="submission" date="2013-08" db="EMBL/GenBank/DDBJ databases">
        <authorList>
            <person name="Weinstock G."/>
            <person name="Sodergren E."/>
            <person name="Wylie T."/>
            <person name="Fulton L."/>
            <person name="Fulton R."/>
            <person name="Fronick C."/>
            <person name="O'Laughlin M."/>
            <person name="Godfrey J."/>
            <person name="Miner T."/>
            <person name="Herter B."/>
            <person name="Appelbaum E."/>
            <person name="Cordes M."/>
            <person name="Lek S."/>
            <person name="Wollam A."/>
            <person name="Pepin K.H."/>
            <person name="Palsikar V.B."/>
            <person name="Mitreva M."/>
            <person name="Wilson R.K."/>
        </authorList>
    </citation>
    <scope>NUCLEOTIDE SEQUENCE [LARGE SCALE GENOMIC DNA]</scope>
    <source>
        <strain evidence="4 5">ATCC 15930</strain>
    </source>
</reference>
<dbReference type="PATRIC" id="fig|1122985.7.peg.1035"/>
<keyword evidence="2" id="KW-0732">Signal</keyword>
<dbReference type="HOGENOM" id="CLU_053320_0_1_10"/>
<dbReference type="SUPFAM" id="SSF111384">
    <property type="entry name" value="OmpH-like"/>
    <property type="match status" value="1"/>
</dbReference>
<dbReference type="GO" id="GO:0051082">
    <property type="term" value="F:unfolded protein binding"/>
    <property type="evidence" value="ECO:0007669"/>
    <property type="project" value="InterPro"/>
</dbReference>
<dbReference type="PANTHER" id="PTHR35089">
    <property type="entry name" value="CHAPERONE PROTEIN SKP"/>
    <property type="match status" value="1"/>
</dbReference>
<evidence type="ECO:0000313" key="5">
    <source>
        <dbReference type="Proteomes" id="UP000027442"/>
    </source>
</evidence>
<accession>A0A069QLI7</accession>
<organism evidence="4 5">
    <name type="scientific">Hoylesella loescheii DSM 19665 = JCM 12249 = ATCC 15930</name>
    <dbReference type="NCBI Taxonomy" id="1122985"/>
    <lineage>
        <taxon>Bacteria</taxon>
        <taxon>Pseudomonadati</taxon>
        <taxon>Bacteroidota</taxon>
        <taxon>Bacteroidia</taxon>
        <taxon>Bacteroidales</taxon>
        <taxon>Prevotellaceae</taxon>
        <taxon>Hoylesella</taxon>
    </lineage>
</organism>
<evidence type="ECO:0000256" key="2">
    <source>
        <dbReference type="ARBA" id="ARBA00022729"/>
    </source>
</evidence>
<keyword evidence="3" id="KW-0175">Coiled coil</keyword>
<gene>
    <name evidence="4" type="ORF">HMPREF1991_00999</name>
</gene>
<sequence length="197" mass="22173">MGNMARPTPIGQPSPFLLTITNKRGELMKKLIITCMVTLVSLAANAQKFALIDMEYIMKNIPAYERANEQLNQVSKKWQAEVEALSNEAATMYKNYQNEVVFLSQDQRKAKQEAIMKKEKAAGELKKKYFGPEGELYKKRESLIAPIQEAVYNAVKELSEQRGYSLVLDRASDTGIIFGSPKIDISNEVLGRLGYSN</sequence>
<keyword evidence="5" id="KW-1185">Reference proteome</keyword>
<comment type="caution">
    <text evidence="4">The sequence shown here is derived from an EMBL/GenBank/DDBJ whole genome shotgun (WGS) entry which is preliminary data.</text>
</comment>
<proteinExistence type="inferred from homology"/>
<evidence type="ECO:0000256" key="1">
    <source>
        <dbReference type="ARBA" id="ARBA00009091"/>
    </source>
</evidence>
<dbReference type="Pfam" id="PF03938">
    <property type="entry name" value="OmpH"/>
    <property type="match status" value="1"/>
</dbReference>
<dbReference type="InterPro" id="IPR024930">
    <property type="entry name" value="Skp_dom_sf"/>
</dbReference>
<dbReference type="EMBL" id="JNGW01000037">
    <property type="protein sequence ID" value="KDR52909.1"/>
    <property type="molecule type" value="Genomic_DNA"/>
</dbReference>
<dbReference type="GO" id="GO:0050821">
    <property type="term" value="P:protein stabilization"/>
    <property type="evidence" value="ECO:0007669"/>
    <property type="project" value="TreeGrafter"/>
</dbReference>
<dbReference type="PANTHER" id="PTHR35089:SF1">
    <property type="entry name" value="CHAPERONE PROTEIN SKP"/>
    <property type="match status" value="1"/>
</dbReference>
<comment type="similarity">
    <text evidence="1">Belongs to the Skp family.</text>
</comment>
<dbReference type="Proteomes" id="UP000027442">
    <property type="component" value="Unassembled WGS sequence"/>
</dbReference>
<protein>
    <submittedName>
        <fullName evidence="4">Outer membrane protein</fullName>
    </submittedName>
</protein>
<dbReference type="GO" id="GO:0005829">
    <property type="term" value="C:cytosol"/>
    <property type="evidence" value="ECO:0007669"/>
    <property type="project" value="TreeGrafter"/>
</dbReference>
<name>A0A069QLI7_HOYLO</name>
<dbReference type="Gene3D" id="3.30.910.20">
    <property type="entry name" value="Skp domain"/>
    <property type="match status" value="1"/>
</dbReference>
<dbReference type="InterPro" id="IPR005632">
    <property type="entry name" value="Chaperone_Skp"/>
</dbReference>
<evidence type="ECO:0000256" key="3">
    <source>
        <dbReference type="SAM" id="Coils"/>
    </source>
</evidence>
<dbReference type="SMART" id="SM00935">
    <property type="entry name" value="OmpH"/>
    <property type="match status" value="1"/>
</dbReference>
<dbReference type="eggNOG" id="COG2825">
    <property type="taxonomic scope" value="Bacteria"/>
</dbReference>
<dbReference type="AlphaFoldDB" id="A0A069QLI7"/>
<evidence type="ECO:0000313" key="4">
    <source>
        <dbReference type="EMBL" id="KDR52909.1"/>
    </source>
</evidence>